<dbReference type="PANTHER" id="PTHR24320">
    <property type="entry name" value="RETINOL DEHYDROGENASE"/>
    <property type="match status" value="1"/>
</dbReference>
<dbReference type="KEGG" id="sur:STAUR_5770"/>
<dbReference type="InterPro" id="IPR002347">
    <property type="entry name" value="SDR_fam"/>
</dbReference>
<dbReference type="InterPro" id="IPR036291">
    <property type="entry name" value="NAD(P)-bd_dom_sf"/>
</dbReference>
<dbReference type="EMBL" id="CP002271">
    <property type="protein sequence ID" value="ADO73532.1"/>
    <property type="molecule type" value="Genomic_DNA"/>
</dbReference>
<accession>E3FVZ2</accession>
<proteinExistence type="inferred from homology"/>
<dbReference type="SUPFAM" id="SSF51735">
    <property type="entry name" value="NAD(P)-binding Rossmann-fold domains"/>
    <property type="match status" value="1"/>
</dbReference>
<dbReference type="GO" id="GO:0016491">
    <property type="term" value="F:oxidoreductase activity"/>
    <property type="evidence" value="ECO:0007669"/>
    <property type="project" value="UniProtKB-KW"/>
</dbReference>
<sequence length="279" mass="30445">MDTNASAKTMMVTGAGSGIGLQLTLQLLAEGAHVVALMRRPFGTEPELVRALKEGRLRYYPADLSNEASLRQGAEAILRHEKRLDVLFNNAGVAPATLQFSAQGRELNFEVNTVAPYVLTQRLRPLLARAGARVVNVSSNALLTVKRFHPDELLRPSNYRKLFGPYAASKLALSLWTEASAEAFVRDGIQMVSVCPGGNRTPMTGSAGMPFWLLPISRFFFAHPREGARRVLAAARIPELPAGAFVLKGRTKPLPFREHAQTVFDLVDGLFRQSLAAAP</sequence>
<dbReference type="HOGENOM" id="CLU_010194_44_5_7"/>
<dbReference type="Gene3D" id="3.40.50.720">
    <property type="entry name" value="NAD(P)-binding Rossmann-like Domain"/>
    <property type="match status" value="1"/>
</dbReference>
<dbReference type="PRINTS" id="PR00080">
    <property type="entry name" value="SDRFAMILY"/>
</dbReference>
<gene>
    <name evidence="4" type="ordered locus">STAUR_5770</name>
</gene>
<evidence type="ECO:0000313" key="5">
    <source>
        <dbReference type="Proteomes" id="UP000001351"/>
    </source>
</evidence>
<organism evidence="4 5">
    <name type="scientific">Stigmatella aurantiaca (strain DW4/3-1)</name>
    <dbReference type="NCBI Taxonomy" id="378806"/>
    <lineage>
        <taxon>Bacteria</taxon>
        <taxon>Pseudomonadati</taxon>
        <taxon>Myxococcota</taxon>
        <taxon>Myxococcia</taxon>
        <taxon>Myxococcales</taxon>
        <taxon>Cystobacterineae</taxon>
        <taxon>Archangiaceae</taxon>
        <taxon>Stigmatella</taxon>
    </lineage>
</organism>
<dbReference type="PANTHER" id="PTHR24320:SF148">
    <property type="entry name" value="NAD(P)-BINDING ROSSMANN-FOLD SUPERFAMILY PROTEIN"/>
    <property type="match status" value="1"/>
</dbReference>
<protein>
    <submittedName>
        <fullName evidence="4">Short-chain dehydrogenase/reductase SDR</fullName>
    </submittedName>
</protein>
<dbReference type="OrthoDB" id="9809821at2"/>
<dbReference type="RefSeq" id="WP_013376959.1">
    <property type="nucleotide sequence ID" value="NC_014623.1"/>
</dbReference>
<evidence type="ECO:0000256" key="2">
    <source>
        <dbReference type="ARBA" id="ARBA00023002"/>
    </source>
</evidence>
<dbReference type="eggNOG" id="COG1028">
    <property type="taxonomic scope" value="Bacteria"/>
</dbReference>
<dbReference type="Proteomes" id="UP000001351">
    <property type="component" value="Chromosome"/>
</dbReference>
<evidence type="ECO:0000256" key="3">
    <source>
        <dbReference type="RuleBase" id="RU000363"/>
    </source>
</evidence>
<keyword evidence="5" id="KW-1185">Reference proteome</keyword>
<evidence type="ECO:0000256" key="1">
    <source>
        <dbReference type="ARBA" id="ARBA00006484"/>
    </source>
</evidence>
<dbReference type="PRINTS" id="PR00081">
    <property type="entry name" value="GDHRDH"/>
</dbReference>
<comment type="similarity">
    <text evidence="1 3">Belongs to the short-chain dehydrogenases/reductases (SDR) family.</text>
</comment>
<name>E3FVZ2_STIAD</name>
<keyword evidence="2" id="KW-0560">Oxidoreductase</keyword>
<dbReference type="STRING" id="378806.STAUR_5770"/>
<dbReference type="Pfam" id="PF00106">
    <property type="entry name" value="adh_short"/>
    <property type="match status" value="2"/>
</dbReference>
<reference evidence="4 5" key="1">
    <citation type="journal article" date="2011" name="Mol. Biol. Evol.">
        <title>Comparative genomic analysis of fruiting body formation in Myxococcales.</title>
        <authorList>
            <person name="Huntley S."/>
            <person name="Hamann N."/>
            <person name="Wegener-Feldbrugge S."/>
            <person name="Treuner-Lange A."/>
            <person name="Kube M."/>
            <person name="Reinhardt R."/>
            <person name="Klages S."/>
            <person name="Muller R."/>
            <person name="Ronning C.M."/>
            <person name="Nierman W.C."/>
            <person name="Sogaard-Andersen L."/>
        </authorList>
    </citation>
    <scope>NUCLEOTIDE SEQUENCE [LARGE SCALE GENOMIC DNA]</scope>
    <source>
        <strain evidence="4 5">DW4/3-1</strain>
    </source>
</reference>
<dbReference type="AlphaFoldDB" id="E3FVZ2"/>
<evidence type="ECO:0000313" key="4">
    <source>
        <dbReference type="EMBL" id="ADO73532.1"/>
    </source>
</evidence>